<name>A0A2K9NBB8_9PROT</name>
<proteinExistence type="predicted"/>
<evidence type="ECO:0000313" key="1">
    <source>
        <dbReference type="EMBL" id="AUN30443.1"/>
    </source>
</evidence>
<dbReference type="EMBL" id="CP025611">
    <property type="protein sequence ID" value="AUN30443.1"/>
    <property type="molecule type" value="Genomic_DNA"/>
</dbReference>
<protein>
    <submittedName>
        <fullName evidence="1">Uncharacterized protein</fullName>
    </submittedName>
</protein>
<dbReference type="Pfam" id="PF09720">
    <property type="entry name" value="Unstab_antitox"/>
    <property type="match status" value="1"/>
</dbReference>
<reference evidence="1 2" key="1">
    <citation type="submission" date="2017-12" db="EMBL/GenBank/DDBJ databases">
        <title>Genomes of bacteria within cyanobacterial aggregates.</title>
        <authorList>
            <person name="Cai H."/>
        </authorList>
    </citation>
    <scope>NUCLEOTIDE SEQUENCE [LARGE SCALE GENOMIC DNA]</scope>
    <source>
        <strain evidence="1 2">TH16</strain>
    </source>
</reference>
<dbReference type="OrthoDB" id="7173839at2"/>
<gene>
    <name evidence="1" type="ORF">C0V82_09485</name>
</gene>
<dbReference type="AlphaFoldDB" id="A0A2K9NBB8"/>
<dbReference type="RefSeq" id="WP_102112129.1">
    <property type="nucleotide sequence ID" value="NZ_BMGN01000002.1"/>
</dbReference>
<evidence type="ECO:0000313" key="2">
    <source>
        <dbReference type="Proteomes" id="UP000234752"/>
    </source>
</evidence>
<dbReference type="Proteomes" id="UP000234752">
    <property type="component" value="Chromosome eg_1"/>
</dbReference>
<accession>A0A2K9NBB8</accession>
<keyword evidence="2" id="KW-1185">Reference proteome</keyword>
<dbReference type="KEGG" id="ncb:C0V82_09485"/>
<organism evidence="1 2">
    <name type="scientific">Niveispirillum cyanobacteriorum</name>
    <dbReference type="NCBI Taxonomy" id="1612173"/>
    <lineage>
        <taxon>Bacteria</taxon>
        <taxon>Pseudomonadati</taxon>
        <taxon>Pseudomonadota</taxon>
        <taxon>Alphaproteobacteria</taxon>
        <taxon>Rhodospirillales</taxon>
        <taxon>Azospirillaceae</taxon>
        <taxon>Niveispirillum</taxon>
    </lineage>
</organism>
<dbReference type="InterPro" id="IPR013406">
    <property type="entry name" value="CHP02574_addiction_mod"/>
</dbReference>
<sequence>MSLIDMKQLSAQQKLDLIAELCDSLDAADVPLSPAWKAELERRNADFEEMRGQAEPWEQVLTALQADRH</sequence>
<dbReference type="NCBIfam" id="TIGR02574">
    <property type="entry name" value="stabl_TIGR02574"/>
    <property type="match status" value="1"/>
</dbReference>